<gene>
    <name evidence="1" type="ORF">L6164_022940</name>
</gene>
<dbReference type="Proteomes" id="UP000828941">
    <property type="component" value="Chromosome 9"/>
</dbReference>
<keyword evidence="2" id="KW-1185">Reference proteome</keyword>
<organism evidence="1 2">
    <name type="scientific">Bauhinia variegata</name>
    <name type="common">Purple orchid tree</name>
    <name type="synonym">Phanera variegata</name>
    <dbReference type="NCBI Taxonomy" id="167791"/>
    <lineage>
        <taxon>Eukaryota</taxon>
        <taxon>Viridiplantae</taxon>
        <taxon>Streptophyta</taxon>
        <taxon>Embryophyta</taxon>
        <taxon>Tracheophyta</taxon>
        <taxon>Spermatophyta</taxon>
        <taxon>Magnoliopsida</taxon>
        <taxon>eudicotyledons</taxon>
        <taxon>Gunneridae</taxon>
        <taxon>Pentapetalae</taxon>
        <taxon>rosids</taxon>
        <taxon>fabids</taxon>
        <taxon>Fabales</taxon>
        <taxon>Fabaceae</taxon>
        <taxon>Cercidoideae</taxon>
        <taxon>Cercideae</taxon>
        <taxon>Bauhiniinae</taxon>
        <taxon>Bauhinia</taxon>
    </lineage>
</organism>
<name>A0ACB9MHM4_BAUVA</name>
<evidence type="ECO:0000313" key="1">
    <source>
        <dbReference type="EMBL" id="KAI4323325.1"/>
    </source>
</evidence>
<proteinExistence type="predicted"/>
<dbReference type="EMBL" id="CM039434">
    <property type="protein sequence ID" value="KAI4323325.1"/>
    <property type="molecule type" value="Genomic_DNA"/>
</dbReference>
<reference evidence="1 2" key="1">
    <citation type="journal article" date="2022" name="DNA Res.">
        <title>Chromosomal-level genome assembly of the orchid tree Bauhinia variegata (Leguminosae; Cercidoideae) supports the allotetraploid origin hypothesis of Bauhinia.</title>
        <authorList>
            <person name="Zhong Y."/>
            <person name="Chen Y."/>
            <person name="Zheng D."/>
            <person name="Pang J."/>
            <person name="Liu Y."/>
            <person name="Luo S."/>
            <person name="Meng S."/>
            <person name="Qian L."/>
            <person name="Wei D."/>
            <person name="Dai S."/>
            <person name="Zhou R."/>
        </authorList>
    </citation>
    <scope>NUCLEOTIDE SEQUENCE [LARGE SCALE GENOMIC DNA]</scope>
    <source>
        <strain evidence="1">BV-YZ2020</strain>
    </source>
</reference>
<evidence type="ECO:0000313" key="2">
    <source>
        <dbReference type="Proteomes" id="UP000828941"/>
    </source>
</evidence>
<protein>
    <submittedName>
        <fullName evidence="1">Uncharacterized protein</fullName>
    </submittedName>
</protein>
<accession>A0ACB9MHM4</accession>
<comment type="caution">
    <text evidence="1">The sequence shown here is derived from an EMBL/GenBank/DDBJ whole genome shotgun (WGS) entry which is preliminary data.</text>
</comment>
<sequence length="143" mass="16684">MDSESPTYQRRYDLTMSRRTRKPLQFLQAKEKPITVSVPTLEDLLQVKEGENRHKSLKQLINGDDKEKELGQEAKGRNSLSQIFNQEEKHLQLVKRQQQGGLQGLKFKKLVHRFTKVLSHLMKAKHDPHIGESVKKPMFKLPM</sequence>